<name>A0A7W4XZ78_KINRA</name>
<dbReference type="RefSeq" id="WP_183392901.1">
    <property type="nucleotide sequence ID" value="NZ_JACHVY010000006.1"/>
</dbReference>
<reference evidence="1 2" key="2">
    <citation type="submission" date="2020-08" db="EMBL/GenBank/DDBJ databases">
        <authorList>
            <person name="Partida-Martinez L."/>
            <person name="Huntemann M."/>
            <person name="Clum A."/>
            <person name="Wang J."/>
            <person name="Palaniappan K."/>
            <person name="Ritter S."/>
            <person name="Chen I.-M."/>
            <person name="Stamatis D."/>
            <person name="Reddy T."/>
            <person name="O'Malley R."/>
            <person name="Daum C."/>
            <person name="Shapiro N."/>
            <person name="Ivanova N."/>
            <person name="Kyrpides N."/>
            <person name="Woyke T."/>
        </authorList>
    </citation>
    <scope>NUCLEOTIDE SEQUENCE [LARGE SCALE GENOMIC DNA]</scope>
    <source>
        <strain evidence="1 2">AS2.23</strain>
    </source>
</reference>
<evidence type="ECO:0000313" key="1">
    <source>
        <dbReference type="EMBL" id="MBB2903287.1"/>
    </source>
</evidence>
<organism evidence="1 2">
    <name type="scientific">Kineococcus radiotolerans</name>
    <dbReference type="NCBI Taxonomy" id="131568"/>
    <lineage>
        <taxon>Bacteria</taxon>
        <taxon>Bacillati</taxon>
        <taxon>Actinomycetota</taxon>
        <taxon>Actinomycetes</taxon>
        <taxon>Kineosporiales</taxon>
        <taxon>Kineosporiaceae</taxon>
        <taxon>Kineococcus</taxon>
    </lineage>
</organism>
<dbReference type="Proteomes" id="UP000533269">
    <property type="component" value="Unassembled WGS sequence"/>
</dbReference>
<protein>
    <submittedName>
        <fullName evidence="1">Uncharacterized protein</fullName>
    </submittedName>
</protein>
<reference evidence="1 2" key="1">
    <citation type="submission" date="2020-08" db="EMBL/GenBank/DDBJ databases">
        <title>The Agave Microbiome: Exploring the role of microbial communities in plant adaptations to desert environments.</title>
        <authorList>
            <person name="Partida-Martinez L.P."/>
        </authorList>
    </citation>
    <scope>NUCLEOTIDE SEQUENCE [LARGE SCALE GENOMIC DNA]</scope>
    <source>
        <strain evidence="1 2">AS2.23</strain>
    </source>
</reference>
<gene>
    <name evidence="1" type="ORF">FHR75_004129</name>
</gene>
<accession>A0A7W4XZ78</accession>
<comment type="caution">
    <text evidence="1">The sequence shown here is derived from an EMBL/GenBank/DDBJ whole genome shotgun (WGS) entry which is preliminary data.</text>
</comment>
<dbReference type="EMBL" id="JACHVY010000006">
    <property type="protein sequence ID" value="MBB2903287.1"/>
    <property type="molecule type" value="Genomic_DNA"/>
</dbReference>
<sequence length="134" mass="14589">MPLEERDLPAAWQLLADGVHDERLEQAWRLVLEWAQRWRADRIEGDFTRADRPAATVAGSTRSSGSPCRWGGAFSASALGGLPGADPERSWVTADGELLVGAHEAWDSIVVRGGGGALEELRGDVARLREGWSR</sequence>
<dbReference type="AlphaFoldDB" id="A0A7W4XZ78"/>
<proteinExistence type="predicted"/>
<evidence type="ECO:0000313" key="2">
    <source>
        <dbReference type="Proteomes" id="UP000533269"/>
    </source>
</evidence>